<gene>
    <name evidence="3" type="ORF">AVDCRST_MAG91-175</name>
</gene>
<dbReference type="GO" id="GO:0042834">
    <property type="term" value="F:peptidoglycan binding"/>
    <property type="evidence" value="ECO:0007669"/>
    <property type="project" value="InterPro"/>
</dbReference>
<protein>
    <submittedName>
        <fullName evidence="3">Sporulation-related protein</fullName>
    </submittedName>
</protein>
<dbReference type="EMBL" id="CADCVX010000046">
    <property type="protein sequence ID" value="CAA9484118.1"/>
    <property type="molecule type" value="Genomic_DNA"/>
</dbReference>
<reference evidence="3" key="1">
    <citation type="submission" date="2020-02" db="EMBL/GenBank/DDBJ databases">
        <authorList>
            <person name="Meier V. D."/>
        </authorList>
    </citation>
    <scope>NUCLEOTIDE SEQUENCE</scope>
    <source>
        <strain evidence="3">AVDCRST_MAG91</strain>
    </source>
</reference>
<dbReference type="Pfam" id="PF13432">
    <property type="entry name" value="TPR_16"/>
    <property type="match status" value="1"/>
</dbReference>
<keyword evidence="1" id="KW-0802">TPR repeat</keyword>
<name>A0A6J4S5L8_9SPHN</name>
<dbReference type="SMART" id="SM00028">
    <property type="entry name" value="TPR"/>
    <property type="match status" value="3"/>
</dbReference>
<dbReference type="AlphaFoldDB" id="A0A6J4S5L8"/>
<dbReference type="InterPro" id="IPR036680">
    <property type="entry name" value="SPOR-like_sf"/>
</dbReference>
<dbReference type="SUPFAM" id="SSF110997">
    <property type="entry name" value="Sporulation related repeat"/>
    <property type="match status" value="1"/>
</dbReference>
<dbReference type="InterPro" id="IPR011990">
    <property type="entry name" value="TPR-like_helical_dom_sf"/>
</dbReference>
<dbReference type="Gene3D" id="3.30.70.1070">
    <property type="entry name" value="Sporulation related repeat"/>
    <property type="match status" value="1"/>
</dbReference>
<dbReference type="InterPro" id="IPR007730">
    <property type="entry name" value="SPOR-like_dom"/>
</dbReference>
<dbReference type="Pfam" id="PF05036">
    <property type="entry name" value="SPOR"/>
    <property type="match status" value="1"/>
</dbReference>
<feature type="repeat" description="TPR" evidence="1">
    <location>
        <begin position="80"/>
        <end position="113"/>
    </location>
</feature>
<evidence type="ECO:0000256" key="1">
    <source>
        <dbReference type="PROSITE-ProRule" id="PRU00339"/>
    </source>
</evidence>
<dbReference type="Gene3D" id="1.25.40.10">
    <property type="entry name" value="Tetratricopeptide repeat domain"/>
    <property type="match status" value="1"/>
</dbReference>
<dbReference type="InterPro" id="IPR019734">
    <property type="entry name" value="TPR_rpt"/>
</dbReference>
<sequence length="419" mass="42875">MPNPTIAKLAASTLALGVTMVGCKPATHGSRPRSAAQTAITPERQANIAAAAAVAATRGGDLDEAVRQAELAVSLAPRDAGYRATLAEAYLKSGRFDSAAATYRDVLRLNPGDARSSLSLALTQIGLGRNADAIATLSAVATRIPAADHGLALALAGDKEGAVRLLSAAAREEGATGRVRQNLALAHALAGDWLQARTIAAQDVSGDELDARMAKWAEFTQPKQTYDQVATLLGVTPVLDAGQPTRLALVDAVAPPVQVAAAEPIAPVYVPAEPVAVAQVAPVDTAPVLAAAMASVESVLPVQMARPVTRTIRAAATAPAAFKGRYVVQIGAFASAASVERAWNGAVSKYDRLADYAPASTQIGVGRGALTRLSVGGFASRGPATDLCNSLRRAGGSCFVRATAGDAPVRWASRVSRNG</sequence>
<proteinExistence type="predicted"/>
<evidence type="ECO:0000259" key="2">
    <source>
        <dbReference type="PROSITE" id="PS51724"/>
    </source>
</evidence>
<feature type="domain" description="SPOR" evidence="2">
    <location>
        <begin position="320"/>
        <end position="403"/>
    </location>
</feature>
<dbReference type="PROSITE" id="PS50005">
    <property type="entry name" value="TPR"/>
    <property type="match status" value="1"/>
</dbReference>
<accession>A0A6J4S5L8</accession>
<dbReference type="SUPFAM" id="SSF48452">
    <property type="entry name" value="TPR-like"/>
    <property type="match status" value="1"/>
</dbReference>
<evidence type="ECO:0000313" key="3">
    <source>
        <dbReference type="EMBL" id="CAA9484118.1"/>
    </source>
</evidence>
<dbReference type="PROSITE" id="PS51724">
    <property type="entry name" value="SPOR"/>
    <property type="match status" value="1"/>
</dbReference>
<organism evidence="3">
    <name type="scientific">uncultured Sphingomonadaceae bacterium</name>
    <dbReference type="NCBI Taxonomy" id="169976"/>
    <lineage>
        <taxon>Bacteria</taxon>
        <taxon>Pseudomonadati</taxon>
        <taxon>Pseudomonadota</taxon>
        <taxon>Alphaproteobacteria</taxon>
        <taxon>Sphingomonadales</taxon>
        <taxon>Sphingomonadaceae</taxon>
        <taxon>environmental samples</taxon>
    </lineage>
</organism>